<feature type="transmembrane region" description="Helical" evidence="7">
    <location>
        <begin position="525"/>
        <end position="545"/>
    </location>
</feature>
<keyword evidence="11" id="KW-1185">Reference proteome</keyword>
<evidence type="ECO:0000256" key="5">
    <source>
        <dbReference type="ARBA" id="ARBA00023136"/>
    </source>
</evidence>
<evidence type="ECO:0000256" key="6">
    <source>
        <dbReference type="ARBA" id="ARBA00038076"/>
    </source>
</evidence>
<keyword evidence="2" id="KW-1003">Cell membrane</keyword>
<gene>
    <name evidence="10" type="ORF">BKA02_002245</name>
</gene>
<dbReference type="RefSeq" id="WP_179434098.1">
    <property type="nucleotide sequence ID" value="NZ_BAABLC010000002.1"/>
</dbReference>
<feature type="transmembrane region" description="Helical" evidence="7">
    <location>
        <begin position="315"/>
        <end position="338"/>
    </location>
</feature>
<feature type="domain" description="MacB-like periplasmic core" evidence="9">
    <location>
        <begin position="527"/>
        <end position="729"/>
    </location>
</feature>
<comment type="similarity">
    <text evidence="6">Belongs to the ABC-4 integral membrane protein family.</text>
</comment>
<sequence length="897" mass="92500">MNSRLRLFVRGASTAPALSLFLVVVIAALSYLGLAAPALLAEGRTATIQSAVSSVPELARWPSATTPGLPAFDDAATGDAGVWSRALDEVEQKRREQPEPLRNMLGAPRMVMTVDPFPSKDDSPDRVEPVPQNKVALVADPGMTDRAELVDGRLPEITAPGDGIEIALTEAVAEQLIWPLGTTRRWEDRTVVLTGIVAPNDENDQDWAFINGSLRPAVEVTASGDRILVASAFMHPDEAAALVDRVSDIKVVSWMPFDTAALDGATAQQAAAQLRLLSADPVDIPMYDRTFYNRGLPFSSALPQAIDTGLSRADAMTAVVSIAAVGPVTVALVVLALVSRMLAVRRVTPTRVLRARGASTEHLIARLGGEGAALGLLGAVFGAAAAAAVSGWAGTWTLVVPLALAAAPVIALPWGALTDAGRHERRDLGDTVHAGVSRWRLALEILVLALTAALPVLVVARGAAGGADPLLLALPVLLGATGSIVTLRLLPLLLRAAERRARRRAGLAALLGPARARRDPVVRTAPVLAVVIGLGVAIFSVAFAATVTQGIARSAAVAAGAEVRVDSAYIAQDAADRVAALDGVAAMAALRGDMTVDVSAGTEKTRAHLYTVDRDDMVAVQRDTMVPLPLPESLTADDDEGVPIVVSQPLMARLGTIAGADGDIEVGGTAVRVVGTVDPQVPFGSAEQWIIVDAAHARTLGERGTGRSQLYLSLAPGADPDAVGAAAAAALGEGASFQTPASIAAGYTDDPAFSLVRSALLAASGVVAVLLGVAVVAMLVLGAPARARMLAILRTLGHPRRAAGRLVAWEVVPALLLALPFGVAAGVTMAWLVIPALDLRGFVGGPAQPAVALGGVWPLFVVVGFAMVAAVAVAAATVLASRLHSAQAIRGDDEREL</sequence>
<dbReference type="PANTHER" id="PTHR30572:SF4">
    <property type="entry name" value="ABC TRANSPORTER PERMEASE YTRF"/>
    <property type="match status" value="1"/>
</dbReference>
<feature type="transmembrane region" description="Helical" evidence="7">
    <location>
        <begin position="806"/>
        <end position="834"/>
    </location>
</feature>
<dbReference type="PANTHER" id="PTHR30572">
    <property type="entry name" value="MEMBRANE COMPONENT OF TRANSPORTER-RELATED"/>
    <property type="match status" value="1"/>
</dbReference>
<evidence type="ECO:0000256" key="7">
    <source>
        <dbReference type="SAM" id="Phobius"/>
    </source>
</evidence>
<protein>
    <submittedName>
        <fullName evidence="10">Putative ABC transport system permease protein</fullName>
    </submittedName>
</protein>
<keyword evidence="3 7" id="KW-0812">Transmembrane</keyword>
<feature type="domain" description="ABC3 transporter permease C-terminal" evidence="8">
    <location>
        <begin position="763"/>
        <end position="880"/>
    </location>
</feature>
<feature type="transmembrane region" description="Helical" evidence="7">
    <location>
        <begin position="759"/>
        <end position="785"/>
    </location>
</feature>
<dbReference type="EMBL" id="JACCBH010000001">
    <property type="protein sequence ID" value="NYD55190.1"/>
    <property type="molecule type" value="Genomic_DNA"/>
</dbReference>
<name>A0A7Y9EY31_9MICO</name>
<dbReference type="InterPro" id="IPR025857">
    <property type="entry name" value="MacB_PCD"/>
</dbReference>
<feature type="transmembrane region" description="Helical" evidence="7">
    <location>
        <begin position="441"/>
        <end position="464"/>
    </location>
</feature>
<comment type="subcellular location">
    <subcellularLocation>
        <location evidence="1">Cell membrane</location>
        <topology evidence="1">Multi-pass membrane protein</topology>
    </subcellularLocation>
</comment>
<evidence type="ECO:0000256" key="4">
    <source>
        <dbReference type="ARBA" id="ARBA00022989"/>
    </source>
</evidence>
<keyword evidence="5 7" id="KW-0472">Membrane</keyword>
<proteinExistence type="inferred from homology"/>
<dbReference type="InterPro" id="IPR003838">
    <property type="entry name" value="ABC3_permease_C"/>
</dbReference>
<dbReference type="Proteomes" id="UP000552045">
    <property type="component" value="Unassembled WGS sequence"/>
</dbReference>
<evidence type="ECO:0000313" key="11">
    <source>
        <dbReference type="Proteomes" id="UP000552045"/>
    </source>
</evidence>
<keyword evidence="4 7" id="KW-1133">Transmembrane helix</keyword>
<dbReference type="AlphaFoldDB" id="A0A7Y9EY31"/>
<accession>A0A7Y9EY31</accession>
<reference evidence="10 11" key="1">
    <citation type="submission" date="2020-07" db="EMBL/GenBank/DDBJ databases">
        <title>Sequencing the genomes of 1000 actinobacteria strains.</title>
        <authorList>
            <person name="Klenk H.-P."/>
        </authorList>
    </citation>
    <scope>NUCLEOTIDE SEQUENCE [LARGE SCALE GENOMIC DNA]</scope>
    <source>
        <strain evidence="10 11">DSM 22185</strain>
    </source>
</reference>
<evidence type="ECO:0000256" key="2">
    <source>
        <dbReference type="ARBA" id="ARBA00022475"/>
    </source>
</evidence>
<dbReference type="Pfam" id="PF02687">
    <property type="entry name" value="FtsX"/>
    <property type="match status" value="1"/>
</dbReference>
<dbReference type="Pfam" id="PF12704">
    <property type="entry name" value="MacB_PCD"/>
    <property type="match status" value="1"/>
</dbReference>
<dbReference type="GO" id="GO:0022857">
    <property type="term" value="F:transmembrane transporter activity"/>
    <property type="evidence" value="ECO:0007669"/>
    <property type="project" value="TreeGrafter"/>
</dbReference>
<evidence type="ECO:0000256" key="3">
    <source>
        <dbReference type="ARBA" id="ARBA00022692"/>
    </source>
</evidence>
<evidence type="ECO:0000313" key="10">
    <source>
        <dbReference type="EMBL" id="NYD55190.1"/>
    </source>
</evidence>
<evidence type="ECO:0000256" key="1">
    <source>
        <dbReference type="ARBA" id="ARBA00004651"/>
    </source>
</evidence>
<evidence type="ECO:0000259" key="8">
    <source>
        <dbReference type="Pfam" id="PF02687"/>
    </source>
</evidence>
<feature type="transmembrane region" description="Helical" evidence="7">
    <location>
        <begin position="854"/>
        <end position="880"/>
    </location>
</feature>
<organism evidence="10 11">
    <name type="scientific">Microbacterium pseudoresistens</name>
    <dbReference type="NCBI Taxonomy" id="640634"/>
    <lineage>
        <taxon>Bacteria</taxon>
        <taxon>Bacillati</taxon>
        <taxon>Actinomycetota</taxon>
        <taxon>Actinomycetes</taxon>
        <taxon>Micrococcales</taxon>
        <taxon>Microbacteriaceae</taxon>
        <taxon>Microbacterium</taxon>
    </lineage>
</organism>
<dbReference type="InterPro" id="IPR050250">
    <property type="entry name" value="Macrolide_Exporter_MacB"/>
</dbReference>
<evidence type="ECO:0000259" key="9">
    <source>
        <dbReference type="Pfam" id="PF12704"/>
    </source>
</evidence>
<feature type="transmembrane region" description="Helical" evidence="7">
    <location>
        <begin position="399"/>
        <end position="420"/>
    </location>
</feature>
<comment type="caution">
    <text evidence="10">The sequence shown here is derived from an EMBL/GenBank/DDBJ whole genome shotgun (WGS) entry which is preliminary data.</text>
</comment>
<feature type="transmembrane region" description="Helical" evidence="7">
    <location>
        <begin position="470"/>
        <end position="494"/>
    </location>
</feature>
<feature type="transmembrane region" description="Helical" evidence="7">
    <location>
        <begin position="372"/>
        <end position="393"/>
    </location>
</feature>
<dbReference type="GO" id="GO:0005886">
    <property type="term" value="C:plasma membrane"/>
    <property type="evidence" value="ECO:0007669"/>
    <property type="project" value="UniProtKB-SubCell"/>
</dbReference>